<gene>
    <name evidence="6" type="ordered locus">Solca_3659</name>
</gene>
<feature type="binding site" evidence="2">
    <location>
        <position position="61"/>
    </location>
    <ligand>
        <name>Fe cation</name>
        <dbReference type="ChEBI" id="CHEBI:24875"/>
    </ligand>
</feature>
<dbReference type="GO" id="GO:0046872">
    <property type="term" value="F:metal ion binding"/>
    <property type="evidence" value="ECO:0007669"/>
    <property type="project" value="UniProtKB-KW"/>
</dbReference>
<dbReference type="InterPro" id="IPR014710">
    <property type="entry name" value="RmlC-like_jellyroll"/>
</dbReference>
<dbReference type="Gene3D" id="2.60.120.10">
    <property type="entry name" value="Jelly Rolls"/>
    <property type="match status" value="2"/>
</dbReference>
<evidence type="ECO:0000259" key="4">
    <source>
        <dbReference type="Pfam" id="PF02678"/>
    </source>
</evidence>
<organism evidence="6 7">
    <name type="scientific">Solitalea canadensis (strain ATCC 29591 / DSM 3403 / JCM 21819 / LMG 8368 / NBRC 15130 / NCIMB 12057 / USAM 9D)</name>
    <name type="common">Flexibacter canadensis</name>
    <dbReference type="NCBI Taxonomy" id="929556"/>
    <lineage>
        <taxon>Bacteria</taxon>
        <taxon>Pseudomonadati</taxon>
        <taxon>Bacteroidota</taxon>
        <taxon>Sphingobacteriia</taxon>
        <taxon>Sphingobacteriales</taxon>
        <taxon>Sphingobacteriaceae</taxon>
        <taxon>Solitalea</taxon>
    </lineage>
</organism>
<dbReference type="Proteomes" id="UP000007590">
    <property type="component" value="Chromosome"/>
</dbReference>
<dbReference type="KEGG" id="scn:Solca_3659"/>
<dbReference type="InterPro" id="IPR003829">
    <property type="entry name" value="Pirin_N_dom"/>
</dbReference>
<dbReference type="InterPro" id="IPR008778">
    <property type="entry name" value="Pirin_C_dom"/>
</dbReference>
<dbReference type="RefSeq" id="WP_014681886.1">
    <property type="nucleotide sequence ID" value="NC_017770.1"/>
</dbReference>
<dbReference type="AlphaFoldDB" id="H8KLG1"/>
<dbReference type="InterPro" id="IPR053186">
    <property type="entry name" value="QDO-related"/>
</dbReference>
<dbReference type="OrthoDB" id="321327at2"/>
<evidence type="ECO:0000313" key="6">
    <source>
        <dbReference type="EMBL" id="AFD08663.1"/>
    </source>
</evidence>
<keyword evidence="2" id="KW-0408">Iron</keyword>
<dbReference type="HOGENOM" id="CLU_045717_5_1_10"/>
<keyword evidence="7" id="KW-1185">Reference proteome</keyword>
<reference evidence="6" key="1">
    <citation type="submission" date="2012-02" db="EMBL/GenBank/DDBJ databases">
        <title>The complete genome of Solitalea canadensis DSM 3403.</title>
        <authorList>
            <consortium name="US DOE Joint Genome Institute (JGI-PGF)"/>
            <person name="Lucas S."/>
            <person name="Copeland A."/>
            <person name="Lapidus A."/>
            <person name="Glavina del Rio T."/>
            <person name="Dalin E."/>
            <person name="Tice H."/>
            <person name="Bruce D."/>
            <person name="Goodwin L."/>
            <person name="Pitluck S."/>
            <person name="Peters L."/>
            <person name="Ovchinnikova G."/>
            <person name="Lu M."/>
            <person name="Kyrpides N."/>
            <person name="Mavromatis K."/>
            <person name="Ivanova N."/>
            <person name="Brettin T."/>
            <person name="Detter J.C."/>
            <person name="Han C."/>
            <person name="Larimer F."/>
            <person name="Land M."/>
            <person name="Hauser L."/>
            <person name="Markowitz V."/>
            <person name="Cheng J.-F."/>
            <person name="Hugenholtz P."/>
            <person name="Woyke T."/>
            <person name="Wu D."/>
            <person name="Spring S."/>
            <person name="Schroeder M."/>
            <person name="Kopitz M."/>
            <person name="Brambilla E."/>
            <person name="Klenk H.-P."/>
            <person name="Eisen J.A."/>
        </authorList>
    </citation>
    <scope>NUCLEOTIDE SEQUENCE</scope>
    <source>
        <strain evidence="6">DSM 3403</strain>
    </source>
</reference>
<feature type="domain" description="Pirin N-terminal" evidence="4">
    <location>
        <begin position="29"/>
        <end position="125"/>
    </location>
</feature>
<feature type="binding site" evidence="2">
    <location>
        <position position="105"/>
    </location>
    <ligand>
        <name>Fe cation</name>
        <dbReference type="ChEBI" id="CHEBI:24875"/>
    </ligand>
</feature>
<comment type="cofactor">
    <cofactor evidence="2">
        <name>Fe cation</name>
        <dbReference type="ChEBI" id="CHEBI:24875"/>
    </cofactor>
    <text evidence="2">Binds 1 Fe cation per subunit.</text>
</comment>
<accession>H8KLG1</accession>
<feature type="binding site" evidence="2">
    <location>
        <position position="103"/>
    </location>
    <ligand>
        <name>Fe cation</name>
        <dbReference type="ChEBI" id="CHEBI:24875"/>
    </ligand>
</feature>
<proteinExistence type="inferred from homology"/>
<dbReference type="InterPro" id="IPR011051">
    <property type="entry name" value="RmlC_Cupin_sf"/>
</dbReference>
<dbReference type="CDD" id="cd02909">
    <property type="entry name" value="cupin_pirin_N"/>
    <property type="match status" value="1"/>
</dbReference>
<evidence type="ECO:0000259" key="5">
    <source>
        <dbReference type="Pfam" id="PF05726"/>
    </source>
</evidence>
<dbReference type="PANTHER" id="PTHR43594">
    <property type="entry name" value="QUERCETIN 2,3-DIOXYGENASE"/>
    <property type="match status" value="1"/>
</dbReference>
<comment type="similarity">
    <text evidence="1 3">Belongs to the pirin family.</text>
</comment>
<evidence type="ECO:0000256" key="1">
    <source>
        <dbReference type="ARBA" id="ARBA00008416"/>
    </source>
</evidence>
<dbReference type="STRING" id="929556.Solca_3659"/>
<keyword evidence="2" id="KW-0479">Metal-binding</keyword>
<dbReference type="SUPFAM" id="SSF51182">
    <property type="entry name" value="RmlC-like cupins"/>
    <property type="match status" value="1"/>
</dbReference>
<dbReference type="EMBL" id="CP003349">
    <property type="protein sequence ID" value="AFD08663.1"/>
    <property type="molecule type" value="Genomic_DNA"/>
</dbReference>
<dbReference type="InterPro" id="IPR012093">
    <property type="entry name" value="Pirin"/>
</dbReference>
<dbReference type="eggNOG" id="COG1741">
    <property type="taxonomic scope" value="Bacteria"/>
</dbReference>
<dbReference type="Pfam" id="PF05726">
    <property type="entry name" value="Pirin_C"/>
    <property type="match status" value="1"/>
</dbReference>
<name>H8KLG1_SOLCM</name>
<dbReference type="Pfam" id="PF02678">
    <property type="entry name" value="Pirin"/>
    <property type="match status" value="1"/>
</dbReference>
<evidence type="ECO:0000313" key="7">
    <source>
        <dbReference type="Proteomes" id="UP000007590"/>
    </source>
</evidence>
<evidence type="ECO:0000256" key="3">
    <source>
        <dbReference type="RuleBase" id="RU003457"/>
    </source>
</evidence>
<protein>
    <submittedName>
        <fullName evidence="6">Pirin-related protein</fullName>
    </submittedName>
</protein>
<evidence type="ECO:0000256" key="2">
    <source>
        <dbReference type="PIRSR" id="PIRSR006232-1"/>
    </source>
</evidence>
<feature type="domain" description="Pirin C-terminal" evidence="5">
    <location>
        <begin position="187"/>
        <end position="281"/>
    </location>
</feature>
<sequence length="285" mass="31974">MKKSIEHILLGREKHITEEETVLQPLPHKDFRFANPFIVLHHMRPAEIPAGSVQRIHPHPHRGFAPVTFMLQGEGYHKDNAGHDETVKAGDVQWMFAGKGLLHSEGPSDNILKNGGTQEFLQLWVNVPKAHKWDDPSYQSATKDQLPLVFQQEGLNLRLASGTYDGLTGPIKSFTPVISIFGSVASNKLFRFHATPGYWTLLYIAKGSVTINDLQKVEQHNLIVFEKDNDEIFITAEEDTVLLYLSAEPIDEPVAAKDNFVMNTAEEVEQAITDYKNGVFGSLSY</sequence>
<feature type="binding site" evidence="2">
    <location>
        <position position="59"/>
    </location>
    <ligand>
        <name>Fe cation</name>
        <dbReference type="ChEBI" id="CHEBI:24875"/>
    </ligand>
</feature>
<dbReference type="PIRSF" id="PIRSF006232">
    <property type="entry name" value="Pirin"/>
    <property type="match status" value="1"/>
</dbReference>
<dbReference type="CDD" id="cd02247">
    <property type="entry name" value="cupin_pirin_C"/>
    <property type="match status" value="1"/>
</dbReference>
<dbReference type="PANTHER" id="PTHR43594:SF1">
    <property type="entry name" value="QUERCETIN 2,3-DIOXYGENASE PA2418-RELATED"/>
    <property type="match status" value="1"/>
</dbReference>